<dbReference type="InterPro" id="IPR011101">
    <property type="entry name" value="DUF5131"/>
</dbReference>
<organism evidence="1 2">
    <name type="scientific">Candidatus Woesebacteria bacterium RIFOXYA1_FULL_48_16</name>
    <dbReference type="NCBI Taxonomy" id="1802535"/>
    <lineage>
        <taxon>Bacteria</taxon>
        <taxon>Candidatus Woeseibacteriota</taxon>
    </lineage>
</organism>
<accession>A0A1F8CMS8</accession>
<dbReference type="Proteomes" id="UP000178430">
    <property type="component" value="Unassembled WGS sequence"/>
</dbReference>
<sequence>MGYTTGVQWTNRTHNFWYGCKKVSAGCKFCYAERDMERYGRDFNTVTRAKGFDTPLNWKEPALVFVNSWSDFFISDADEWRNDAWDVIRKTQHLIYQILTKRPENIKDRLPPDWGNGWGNVWLGVSAENQMMADKRIPILLSIPAKIRFVSAEPLLGPVDISMYLSTPPDFSRIPNSGDGISYPFRRCDWIITGGESGYTPRLSDTDWFRSIRDQCVSANVPFFFKQVGGSKKINGTWGGDLLDGKVWHEFPDTIATEHTELQPELMR</sequence>
<comment type="caution">
    <text evidence="1">The sequence shown here is derived from an EMBL/GenBank/DDBJ whole genome shotgun (WGS) entry which is preliminary data.</text>
</comment>
<evidence type="ECO:0000313" key="2">
    <source>
        <dbReference type="Proteomes" id="UP000178430"/>
    </source>
</evidence>
<evidence type="ECO:0000313" key="1">
    <source>
        <dbReference type="EMBL" id="OGM77650.1"/>
    </source>
</evidence>
<dbReference type="EMBL" id="MGHV01000049">
    <property type="protein sequence ID" value="OGM77650.1"/>
    <property type="molecule type" value="Genomic_DNA"/>
</dbReference>
<reference evidence="1 2" key="1">
    <citation type="journal article" date="2016" name="Nat. Commun.">
        <title>Thousands of microbial genomes shed light on interconnected biogeochemical processes in an aquifer system.</title>
        <authorList>
            <person name="Anantharaman K."/>
            <person name="Brown C.T."/>
            <person name="Hug L.A."/>
            <person name="Sharon I."/>
            <person name="Castelle C.J."/>
            <person name="Probst A.J."/>
            <person name="Thomas B.C."/>
            <person name="Singh A."/>
            <person name="Wilkins M.J."/>
            <person name="Karaoz U."/>
            <person name="Brodie E.L."/>
            <person name="Williams K.H."/>
            <person name="Hubbard S.S."/>
            <person name="Banfield J.F."/>
        </authorList>
    </citation>
    <scope>NUCLEOTIDE SEQUENCE [LARGE SCALE GENOMIC DNA]</scope>
</reference>
<name>A0A1F8CMS8_9BACT</name>
<gene>
    <name evidence="1" type="ORF">A2197_00385</name>
</gene>
<dbReference type="AlphaFoldDB" id="A0A1F8CMS8"/>
<evidence type="ECO:0008006" key="3">
    <source>
        <dbReference type="Google" id="ProtNLM"/>
    </source>
</evidence>
<dbReference type="Pfam" id="PF07505">
    <property type="entry name" value="DUF5131"/>
    <property type="match status" value="1"/>
</dbReference>
<proteinExistence type="predicted"/>
<protein>
    <recommendedName>
        <fullName evidence="3">Phage Gp37/Gp68 family protein</fullName>
    </recommendedName>
</protein>